<name>A0AA39TR04_ARMTA</name>
<reference evidence="1" key="1">
    <citation type="submission" date="2023-06" db="EMBL/GenBank/DDBJ databases">
        <authorList>
            <consortium name="Lawrence Berkeley National Laboratory"/>
            <person name="Ahrendt S."/>
            <person name="Sahu N."/>
            <person name="Indic B."/>
            <person name="Wong-Bajracharya J."/>
            <person name="Merenyi Z."/>
            <person name="Ke H.-M."/>
            <person name="Monk M."/>
            <person name="Kocsube S."/>
            <person name="Drula E."/>
            <person name="Lipzen A."/>
            <person name="Balint B."/>
            <person name="Henrissat B."/>
            <person name="Andreopoulos B."/>
            <person name="Martin F.M."/>
            <person name="Harder C.B."/>
            <person name="Rigling D."/>
            <person name="Ford K.L."/>
            <person name="Foster G.D."/>
            <person name="Pangilinan J."/>
            <person name="Papanicolaou A."/>
            <person name="Barry K."/>
            <person name="LaButti K."/>
            <person name="Viragh M."/>
            <person name="Koriabine M."/>
            <person name="Yan M."/>
            <person name="Riley R."/>
            <person name="Champramary S."/>
            <person name="Plett K.L."/>
            <person name="Tsai I.J."/>
            <person name="Slot J."/>
            <person name="Sipos G."/>
            <person name="Plett J."/>
            <person name="Nagy L.G."/>
            <person name="Grigoriev I.V."/>
        </authorList>
    </citation>
    <scope>NUCLEOTIDE SEQUENCE</scope>
    <source>
        <strain evidence="1">CCBAS 213</strain>
    </source>
</reference>
<evidence type="ECO:0000313" key="2">
    <source>
        <dbReference type="Proteomes" id="UP001175211"/>
    </source>
</evidence>
<protein>
    <submittedName>
        <fullName evidence="1">Uncharacterized protein</fullName>
    </submittedName>
</protein>
<gene>
    <name evidence="1" type="ORF">EV420DRAFT_1476201</name>
</gene>
<evidence type="ECO:0000313" key="1">
    <source>
        <dbReference type="EMBL" id="KAK0463468.1"/>
    </source>
</evidence>
<sequence length="252" mass="27763">MFCGYGRDFGIENSRKGPMEGLERGMQTGQWRADIISAAGIYKVEGGNSGRLVQHRDDIPMLCTAGNLSMKEENLEILLNATSCPDGTYRSLEIFYGPMSKSRAHTHPSPESGVMVCNGHSRGNHWIAYTDEREFLAGTMSESSACTRYLKRETVRSSVNDRLKGCSGGVVRIFGPVQPVHANPCQQVNSTFNRQSSLFSLFVGDHMIFSDSSWVITTPGIEVAVYNTNQDDASKVALILTIGFPKSVYPDY</sequence>
<dbReference type="AlphaFoldDB" id="A0AA39TR04"/>
<dbReference type="EMBL" id="JAUEPS010000007">
    <property type="protein sequence ID" value="KAK0463468.1"/>
    <property type="molecule type" value="Genomic_DNA"/>
</dbReference>
<dbReference type="GeneID" id="85352870"/>
<keyword evidence="2" id="KW-1185">Reference proteome</keyword>
<accession>A0AA39TR04</accession>
<dbReference type="RefSeq" id="XP_060334778.1">
    <property type="nucleotide sequence ID" value="XM_060469322.1"/>
</dbReference>
<organism evidence="1 2">
    <name type="scientific">Armillaria tabescens</name>
    <name type="common">Ringless honey mushroom</name>
    <name type="synonym">Agaricus tabescens</name>
    <dbReference type="NCBI Taxonomy" id="1929756"/>
    <lineage>
        <taxon>Eukaryota</taxon>
        <taxon>Fungi</taxon>
        <taxon>Dikarya</taxon>
        <taxon>Basidiomycota</taxon>
        <taxon>Agaricomycotina</taxon>
        <taxon>Agaricomycetes</taxon>
        <taxon>Agaricomycetidae</taxon>
        <taxon>Agaricales</taxon>
        <taxon>Marasmiineae</taxon>
        <taxon>Physalacriaceae</taxon>
        <taxon>Desarmillaria</taxon>
    </lineage>
</organism>
<comment type="caution">
    <text evidence="1">The sequence shown here is derived from an EMBL/GenBank/DDBJ whole genome shotgun (WGS) entry which is preliminary data.</text>
</comment>
<proteinExistence type="predicted"/>
<dbReference type="Proteomes" id="UP001175211">
    <property type="component" value="Unassembled WGS sequence"/>
</dbReference>